<accession>A0ABV7A0J2</accession>
<proteinExistence type="predicted"/>
<dbReference type="SUPFAM" id="SSF49785">
    <property type="entry name" value="Galactose-binding domain-like"/>
    <property type="match status" value="1"/>
</dbReference>
<reference evidence="2" key="1">
    <citation type="journal article" date="2019" name="Int. J. Syst. Evol. Microbiol.">
        <title>The Global Catalogue of Microorganisms (GCM) 10K type strain sequencing project: providing services to taxonomists for standard genome sequencing and annotation.</title>
        <authorList>
            <consortium name="The Broad Institute Genomics Platform"/>
            <consortium name="The Broad Institute Genome Sequencing Center for Infectious Disease"/>
            <person name="Wu L."/>
            <person name="Ma J."/>
        </authorList>
    </citation>
    <scope>NUCLEOTIDE SEQUENCE [LARGE SCALE GENOMIC DNA]</scope>
    <source>
        <strain evidence="2">KCTC 52487</strain>
    </source>
</reference>
<gene>
    <name evidence="1" type="ORF">ACFOOR_14005</name>
</gene>
<dbReference type="Proteomes" id="UP001595379">
    <property type="component" value="Unassembled WGS sequence"/>
</dbReference>
<keyword evidence="2" id="KW-1185">Reference proteome</keyword>
<dbReference type="Pfam" id="PF10983">
    <property type="entry name" value="DUF2793"/>
    <property type="match status" value="1"/>
</dbReference>
<dbReference type="InterPro" id="IPR021251">
    <property type="entry name" value="DUF2793"/>
</dbReference>
<evidence type="ECO:0000313" key="1">
    <source>
        <dbReference type="EMBL" id="MFC2927220.1"/>
    </source>
</evidence>
<dbReference type="EMBL" id="JBHRSV010000028">
    <property type="protein sequence ID" value="MFC2927220.1"/>
    <property type="molecule type" value="Genomic_DNA"/>
</dbReference>
<dbReference type="Gene3D" id="2.60.120.260">
    <property type="entry name" value="Galactose-binding domain-like"/>
    <property type="match status" value="1"/>
</dbReference>
<organism evidence="1 2">
    <name type="scientific">Hyphobacterium vulgare</name>
    <dbReference type="NCBI Taxonomy" id="1736751"/>
    <lineage>
        <taxon>Bacteria</taxon>
        <taxon>Pseudomonadati</taxon>
        <taxon>Pseudomonadota</taxon>
        <taxon>Alphaproteobacteria</taxon>
        <taxon>Maricaulales</taxon>
        <taxon>Maricaulaceae</taxon>
        <taxon>Hyphobacterium</taxon>
    </lineage>
</organism>
<protein>
    <submittedName>
        <fullName evidence="1">DUF2793 domain-containing protein</fullName>
    </submittedName>
</protein>
<dbReference type="InterPro" id="IPR008979">
    <property type="entry name" value="Galactose-bd-like_sf"/>
</dbReference>
<sequence>MSQENSPRLGLDYLMPAQAQKHVTVNESFRRLDALVQMSAASRTVSDQPADPDDGTIWIMPAAASGAIWSTFGETEIAVFRDTSWVSIPPRAGWRCWIEDENVLVIFDGTDWVEVGETLSRLANLERLGVGTAADAANPFSAKLNAALWAARTAGEGGTGDLRYTLNKEAPANVLSLLFQSNWSGRAEFGLVGDDDLVAKVSPDGSAWIEAMRLDNATGDLALAGNVTVTSFNDGPLGGLRNLLINGGLEIAQRGTDFTGLTDGDFALDRWCIGISGGGASGVDAERLSLSPAELPSGLRHALRVQPSGGGGSGSCQLIQKGEWLHETSGRVLTLSAWVKADAAFSLTASLTQNFGTGGSAAVTVSAAAQSVTTGWTRLSWQFGLASIAGKTVGPGAHLAVAFDLPVSGTPVVDFAGLQLETGTRATAFETCTGRGGEGAELRQCQRYFRRYRPGAYNAFDGVAIRLGSNVARLVMPFDPPFRASPSLSWGGSLQLTPGDAAVDSLTVFTLNSGLAVLQTATTDTITADAMMLRALDSAAHISISAEL</sequence>
<name>A0ABV7A0J2_9PROT</name>
<evidence type="ECO:0000313" key="2">
    <source>
        <dbReference type="Proteomes" id="UP001595379"/>
    </source>
</evidence>
<dbReference type="RefSeq" id="WP_343163209.1">
    <property type="nucleotide sequence ID" value="NZ_JBHRSV010000028.1"/>
</dbReference>
<comment type="caution">
    <text evidence="1">The sequence shown here is derived from an EMBL/GenBank/DDBJ whole genome shotgun (WGS) entry which is preliminary data.</text>
</comment>